<evidence type="ECO:0000313" key="8">
    <source>
        <dbReference type="Proteomes" id="UP001187415"/>
    </source>
</evidence>
<dbReference type="CDD" id="cd19800">
    <property type="entry name" value="Bbox2_xNF7-like"/>
    <property type="match status" value="1"/>
</dbReference>
<name>A0AA88SW79_CHASR</name>
<dbReference type="GO" id="GO:0008270">
    <property type="term" value="F:zinc ion binding"/>
    <property type="evidence" value="ECO:0007669"/>
    <property type="project" value="UniProtKB-KW"/>
</dbReference>
<proteinExistence type="predicted"/>
<feature type="region of interest" description="Disordered" evidence="5">
    <location>
        <begin position="1"/>
        <end position="24"/>
    </location>
</feature>
<evidence type="ECO:0000256" key="5">
    <source>
        <dbReference type="SAM" id="MobiDB-lite"/>
    </source>
</evidence>
<evidence type="ECO:0000256" key="4">
    <source>
        <dbReference type="SAM" id="Coils"/>
    </source>
</evidence>
<evidence type="ECO:0000256" key="1">
    <source>
        <dbReference type="ARBA" id="ARBA00022771"/>
    </source>
</evidence>
<dbReference type="AlphaFoldDB" id="A0AA88SW79"/>
<keyword evidence="2" id="KW-0862">Zinc</keyword>
<dbReference type="InterPro" id="IPR058030">
    <property type="entry name" value="TRIM8/14/16/25/29/45/65_CC"/>
</dbReference>
<organism evidence="7 8">
    <name type="scientific">Channa striata</name>
    <name type="common">Snakehead murrel</name>
    <name type="synonym">Ophicephalus striatus</name>
    <dbReference type="NCBI Taxonomy" id="64152"/>
    <lineage>
        <taxon>Eukaryota</taxon>
        <taxon>Metazoa</taxon>
        <taxon>Chordata</taxon>
        <taxon>Craniata</taxon>
        <taxon>Vertebrata</taxon>
        <taxon>Euteleostomi</taxon>
        <taxon>Actinopterygii</taxon>
        <taxon>Neopterygii</taxon>
        <taxon>Teleostei</taxon>
        <taxon>Neoteleostei</taxon>
        <taxon>Acanthomorphata</taxon>
        <taxon>Anabantaria</taxon>
        <taxon>Anabantiformes</taxon>
        <taxon>Channoidei</taxon>
        <taxon>Channidae</taxon>
        <taxon>Channa</taxon>
    </lineage>
</organism>
<keyword evidence="8" id="KW-1185">Reference proteome</keyword>
<dbReference type="Pfam" id="PF00643">
    <property type="entry name" value="zf-B_box"/>
    <property type="match status" value="1"/>
</dbReference>
<dbReference type="PANTHER" id="PTHR24103">
    <property type="entry name" value="E3 UBIQUITIN-PROTEIN LIGASE TRIM"/>
    <property type="match status" value="1"/>
</dbReference>
<keyword evidence="4" id="KW-0175">Coiled coil</keyword>
<keyword evidence="1 3" id="KW-0863">Zinc-finger</keyword>
<dbReference type="PROSITE" id="PS50119">
    <property type="entry name" value="ZF_BBOX"/>
    <property type="match status" value="1"/>
</dbReference>
<dbReference type="Pfam" id="PF25600">
    <property type="entry name" value="TRIM_CC"/>
    <property type="match status" value="1"/>
</dbReference>
<dbReference type="Gene3D" id="3.30.160.60">
    <property type="entry name" value="Classic Zinc Finger"/>
    <property type="match status" value="1"/>
</dbReference>
<evidence type="ECO:0000256" key="3">
    <source>
        <dbReference type="PROSITE-ProRule" id="PRU00024"/>
    </source>
</evidence>
<gene>
    <name evidence="7" type="ORF">Q5P01_007267</name>
</gene>
<keyword evidence="1 3" id="KW-0479">Metal-binding</keyword>
<feature type="coiled-coil region" evidence="4">
    <location>
        <begin position="170"/>
        <end position="219"/>
    </location>
</feature>
<feature type="domain" description="B box-type" evidence="6">
    <location>
        <begin position="78"/>
        <end position="119"/>
    </location>
</feature>
<evidence type="ECO:0000256" key="2">
    <source>
        <dbReference type="ARBA" id="ARBA00022833"/>
    </source>
</evidence>
<evidence type="ECO:0000313" key="7">
    <source>
        <dbReference type="EMBL" id="KAK2850991.1"/>
    </source>
</evidence>
<dbReference type="EMBL" id="JAUPFM010000005">
    <property type="protein sequence ID" value="KAK2850991.1"/>
    <property type="molecule type" value="Genomic_DNA"/>
</dbReference>
<dbReference type="InterPro" id="IPR050143">
    <property type="entry name" value="TRIM/RBCC"/>
</dbReference>
<evidence type="ECO:0000259" key="6">
    <source>
        <dbReference type="PROSITE" id="PS50119"/>
    </source>
</evidence>
<reference evidence="7" key="1">
    <citation type="submission" date="2023-07" db="EMBL/GenBank/DDBJ databases">
        <title>Chromosome-level Genome Assembly of Striped Snakehead (Channa striata).</title>
        <authorList>
            <person name="Liu H."/>
        </authorList>
    </citation>
    <scope>NUCLEOTIDE SEQUENCE</scope>
    <source>
        <strain evidence="7">Gz</strain>
        <tissue evidence="7">Muscle</tissue>
    </source>
</reference>
<comment type="caution">
    <text evidence="7">The sequence shown here is derived from an EMBL/GenBank/DDBJ whole genome shotgun (WGS) entry which is preliminary data.</text>
</comment>
<protein>
    <recommendedName>
        <fullName evidence="6">B box-type domain-containing protein</fullName>
    </recommendedName>
</protein>
<feature type="compositionally biased region" description="Polar residues" evidence="5">
    <location>
        <begin position="1"/>
        <end position="21"/>
    </location>
</feature>
<dbReference type="SMART" id="SM00336">
    <property type="entry name" value="BBOX"/>
    <property type="match status" value="1"/>
</dbReference>
<dbReference type="SUPFAM" id="SSF57845">
    <property type="entry name" value="B-box zinc-binding domain"/>
    <property type="match status" value="1"/>
</dbReference>
<dbReference type="InterPro" id="IPR000315">
    <property type="entry name" value="Znf_B-box"/>
</dbReference>
<dbReference type="Proteomes" id="UP001187415">
    <property type="component" value="Unassembled WGS sequence"/>
</dbReference>
<sequence>MVTPDGSSAQEPAGENQQGGDTESRCGQYLKQAQCPHCQTAVLAEGTSLPTSYILKSLAEKAKEAEKLKKERGHDKAEAADLCPEHEEKLKLFCVTDQLLACIICRDGDKHEGHKFKPVKEAAASLRKELETGMENLGEDFVAAESLTNTQRDEITRAKKKSQQLMSQIHRQFEEMHQFLKKREDEIKKELKHQEQDAVEQMSEALKAMETALSEIRELDVRVKSVLEIKDPEGFLKSWSEGNNTKSPEDLFRPRASGLQVVDTSLSLGPYESHLQFFTWKEMLQVIKPRAELLTLKSASLGIIFI</sequence>
<accession>A0AA88SW79</accession>